<name>A0A2C6JHK4_9APIC</name>
<feature type="transmembrane region" description="Helical" evidence="1">
    <location>
        <begin position="12"/>
        <end position="31"/>
    </location>
</feature>
<sequence>MSVSSTSPSSTRITLLASFCFAFFLSSSFIFQKLPFFDLTEPIVLSLSYTLSLFFVCLQLFSKDLISKRKH</sequence>
<keyword evidence="1" id="KW-0812">Transmembrane</keyword>
<accession>A0A2C6JHK4</accession>
<reference evidence="2 3" key="1">
    <citation type="journal article" date="2017" name="Int. J. Parasitol.">
        <title>The genome of the protozoan parasite Cystoisospora suis and a reverse vaccinology approach to identify vaccine candidates.</title>
        <authorList>
            <person name="Palmieri N."/>
            <person name="Shrestha A."/>
            <person name="Ruttkowski B."/>
            <person name="Beck T."/>
            <person name="Vogl C."/>
            <person name="Tomley F."/>
            <person name="Blake D.P."/>
            <person name="Joachim A."/>
        </authorList>
    </citation>
    <scope>NUCLEOTIDE SEQUENCE [LARGE SCALE GENOMIC DNA]</scope>
    <source>
        <strain evidence="2 3">Wien I</strain>
    </source>
</reference>
<keyword evidence="3" id="KW-1185">Reference proteome</keyword>
<proteinExistence type="predicted"/>
<protein>
    <recommendedName>
        <fullName evidence="4">Transmembrane protein</fullName>
    </recommendedName>
</protein>
<dbReference type="AlphaFoldDB" id="A0A2C6JHK4"/>
<evidence type="ECO:0000313" key="3">
    <source>
        <dbReference type="Proteomes" id="UP000221165"/>
    </source>
</evidence>
<dbReference type="RefSeq" id="XP_067918496.1">
    <property type="nucleotide sequence ID" value="XM_068069524.1"/>
</dbReference>
<keyword evidence="1" id="KW-0472">Membrane</keyword>
<dbReference type="EMBL" id="MIGC01005599">
    <property type="protein sequence ID" value="PHJ16771.1"/>
    <property type="molecule type" value="Genomic_DNA"/>
</dbReference>
<dbReference type="GeneID" id="94432735"/>
<evidence type="ECO:0008006" key="4">
    <source>
        <dbReference type="Google" id="ProtNLM"/>
    </source>
</evidence>
<evidence type="ECO:0000256" key="1">
    <source>
        <dbReference type="SAM" id="Phobius"/>
    </source>
</evidence>
<organism evidence="2 3">
    <name type="scientific">Cystoisospora suis</name>
    <dbReference type="NCBI Taxonomy" id="483139"/>
    <lineage>
        <taxon>Eukaryota</taxon>
        <taxon>Sar</taxon>
        <taxon>Alveolata</taxon>
        <taxon>Apicomplexa</taxon>
        <taxon>Conoidasida</taxon>
        <taxon>Coccidia</taxon>
        <taxon>Eucoccidiorida</taxon>
        <taxon>Eimeriorina</taxon>
        <taxon>Sarcocystidae</taxon>
        <taxon>Cystoisospora</taxon>
    </lineage>
</organism>
<keyword evidence="1" id="KW-1133">Transmembrane helix</keyword>
<dbReference type="Proteomes" id="UP000221165">
    <property type="component" value="Unassembled WGS sequence"/>
</dbReference>
<comment type="caution">
    <text evidence="2">The sequence shown here is derived from an EMBL/GenBank/DDBJ whole genome shotgun (WGS) entry which is preliminary data.</text>
</comment>
<feature type="transmembrane region" description="Helical" evidence="1">
    <location>
        <begin position="43"/>
        <end position="61"/>
    </location>
</feature>
<evidence type="ECO:0000313" key="2">
    <source>
        <dbReference type="EMBL" id="PHJ16771.1"/>
    </source>
</evidence>
<dbReference type="VEuPathDB" id="ToxoDB:CSUI_009408"/>
<gene>
    <name evidence="2" type="ORF">CSUI_009408</name>
</gene>